<gene>
    <name evidence="1" type="ORF">Gogos_020519</name>
</gene>
<comment type="caution">
    <text evidence="1">The sequence shown here is derived from an EMBL/GenBank/DDBJ whole genome shotgun (WGS) entry which is preliminary data.</text>
</comment>
<dbReference type="OrthoDB" id="1001469at2759"/>
<name>A0A7J9D076_GOSGO</name>
<sequence length="114" mass="13364">MREHIREFKELMLQDLDMIEKEALLTFQNGLKPWVRQEVKQRGVQKLSEAMTIVESVVKLGLGKDKLGSSKSEERASVKRITRKMLLMAMSKTTIMVIRNHELGRRNPREKWTI</sequence>
<accession>A0A7J9D076</accession>
<proteinExistence type="predicted"/>
<reference evidence="1 2" key="1">
    <citation type="journal article" date="2019" name="Genome Biol. Evol.">
        <title>Insights into the evolution of the New World diploid cottons (Gossypium, subgenus Houzingenia) based on genome sequencing.</title>
        <authorList>
            <person name="Grover C.E."/>
            <person name="Arick M.A. 2nd"/>
            <person name="Thrash A."/>
            <person name="Conover J.L."/>
            <person name="Sanders W.S."/>
            <person name="Peterson D.G."/>
            <person name="Frelichowski J.E."/>
            <person name="Scheffler J.A."/>
            <person name="Scheffler B.E."/>
            <person name="Wendel J.F."/>
        </authorList>
    </citation>
    <scope>NUCLEOTIDE SEQUENCE [LARGE SCALE GENOMIC DNA]</scope>
    <source>
        <strain evidence="1">5</strain>
        <tissue evidence="1">Leaf</tissue>
    </source>
</reference>
<dbReference type="AlphaFoldDB" id="A0A7J9D076"/>
<keyword evidence="2" id="KW-1185">Reference proteome</keyword>
<dbReference type="Proteomes" id="UP000593579">
    <property type="component" value="Unassembled WGS sequence"/>
</dbReference>
<protein>
    <submittedName>
        <fullName evidence="1">Uncharacterized protein</fullName>
    </submittedName>
</protein>
<dbReference type="EMBL" id="JABEZY010258815">
    <property type="protein sequence ID" value="MBA0753935.1"/>
    <property type="molecule type" value="Genomic_DNA"/>
</dbReference>
<evidence type="ECO:0000313" key="2">
    <source>
        <dbReference type="Proteomes" id="UP000593579"/>
    </source>
</evidence>
<organism evidence="1 2">
    <name type="scientific">Gossypium gossypioides</name>
    <name type="common">Mexican cotton</name>
    <name type="synonym">Selera gossypioides</name>
    <dbReference type="NCBI Taxonomy" id="34282"/>
    <lineage>
        <taxon>Eukaryota</taxon>
        <taxon>Viridiplantae</taxon>
        <taxon>Streptophyta</taxon>
        <taxon>Embryophyta</taxon>
        <taxon>Tracheophyta</taxon>
        <taxon>Spermatophyta</taxon>
        <taxon>Magnoliopsida</taxon>
        <taxon>eudicotyledons</taxon>
        <taxon>Gunneridae</taxon>
        <taxon>Pentapetalae</taxon>
        <taxon>rosids</taxon>
        <taxon>malvids</taxon>
        <taxon>Malvales</taxon>
        <taxon>Malvaceae</taxon>
        <taxon>Malvoideae</taxon>
        <taxon>Gossypium</taxon>
    </lineage>
</organism>
<evidence type="ECO:0000313" key="1">
    <source>
        <dbReference type="EMBL" id="MBA0753935.1"/>
    </source>
</evidence>